<evidence type="ECO:0000313" key="1">
    <source>
        <dbReference type="EMBL" id="KAL3586108.1"/>
    </source>
</evidence>
<sequence>MFPTVWSTISETLEEAGKQRLLNALKLADHTVGNINNEGTPASFLENERYKKYGRVGKRSAILKWQVQKGGY</sequence>
<keyword evidence="2" id="KW-1185">Reference proteome</keyword>
<name>A0ACC4C475_POPAL</name>
<reference evidence="1 2" key="1">
    <citation type="journal article" date="2024" name="Plant Biotechnol. J.">
        <title>Genome and CRISPR/Cas9 system of a widespread forest tree (Populus alba) in the world.</title>
        <authorList>
            <person name="Liu Y.J."/>
            <person name="Jiang P.F."/>
            <person name="Han X.M."/>
            <person name="Li X.Y."/>
            <person name="Wang H.M."/>
            <person name="Wang Y.J."/>
            <person name="Wang X.X."/>
            <person name="Zeng Q.Y."/>
        </authorList>
    </citation>
    <scope>NUCLEOTIDE SEQUENCE [LARGE SCALE GENOMIC DNA]</scope>
    <source>
        <strain evidence="2">cv. PAL-ZL1</strain>
    </source>
</reference>
<dbReference type="Proteomes" id="UP000309997">
    <property type="component" value="Unassembled WGS sequence"/>
</dbReference>
<organism evidence="1 2">
    <name type="scientific">Populus alba</name>
    <name type="common">White poplar</name>
    <dbReference type="NCBI Taxonomy" id="43335"/>
    <lineage>
        <taxon>Eukaryota</taxon>
        <taxon>Viridiplantae</taxon>
        <taxon>Streptophyta</taxon>
        <taxon>Embryophyta</taxon>
        <taxon>Tracheophyta</taxon>
        <taxon>Spermatophyta</taxon>
        <taxon>Magnoliopsida</taxon>
        <taxon>eudicotyledons</taxon>
        <taxon>Gunneridae</taxon>
        <taxon>Pentapetalae</taxon>
        <taxon>rosids</taxon>
        <taxon>fabids</taxon>
        <taxon>Malpighiales</taxon>
        <taxon>Salicaceae</taxon>
        <taxon>Saliceae</taxon>
        <taxon>Populus</taxon>
    </lineage>
</organism>
<accession>A0ACC4C475</accession>
<evidence type="ECO:0000313" key="2">
    <source>
        <dbReference type="Proteomes" id="UP000309997"/>
    </source>
</evidence>
<proteinExistence type="predicted"/>
<gene>
    <name evidence="1" type="ORF">D5086_012975</name>
</gene>
<protein>
    <submittedName>
        <fullName evidence="1">Uncharacterized protein</fullName>
    </submittedName>
</protein>
<dbReference type="EMBL" id="RCHU02000006">
    <property type="protein sequence ID" value="KAL3586108.1"/>
    <property type="molecule type" value="Genomic_DNA"/>
</dbReference>
<comment type="caution">
    <text evidence="1">The sequence shown here is derived from an EMBL/GenBank/DDBJ whole genome shotgun (WGS) entry which is preliminary data.</text>
</comment>